<sequence length="155" mass="16956">MKDMATTSYDIQAIMARLPHRYPFLMIDKIDENGPGYAVAIKNVSINEPYFQGHFPDYPIMPGALITEAALQASAFMGPTGDETGDAPDASTTRFFCVGFNMKFSGTVQPGDQLRIEVRLVKRMGQMTKVKARISTENGQVASGDMNLATAPKED</sequence>
<dbReference type="NCBIfam" id="NF000582">
    <property type="entry name" value="PRK00006.1"/>
    <property type="match status" value="1"/>
</dbReference>
<reference evidence="14" key="1">
    <citation type="submission" date="2017-05" db="EMBL/GenBank/DDBJ databases">
        <authorList>
            <person name="Rodrigo-Torres L."/>
            <person name="Arahal R. D."/>
            <person name="Lucena T."/>
        </authorList>
    </citation>
    <scope>NUCLEOTIDE SEQUENCE [LARGE SCALE GENOMIC DNA]</scope>
    <source>
        <strain evidence="14">CECT 8649</strain>
    </source>
</reference>
<keyword evidence="8" id="KW-0443">Lipid metabolism</keyword>
<dbReference type="InterPro" id="IPR029069">
    <property type="entry name" value="HotDog_dom_sf"/>
</dbReference>
<keyword evidence="5" id="KW-0963">Cytoplasm</keyword>
<gene>
    <name evidence="13" type="primary">fabZ_1</name>
    <name evidence="13" type="ORF">TRP8649_00090</name>
</gene>
<accession>A0A238J5T9</accession>
<evidence type="ECO:0000256" key="12">
    <source>
        <dbReference type="ARBA" id="ARBA00032213"/>
    </source>
</evidence>
<keyword evidence="14" id="KW-1185">Reference proteome</keyword>
<dbReference type="GO" id="GO:0016020">
    <property type="term" value="C:membrane"/>
    <property type="evidence" value="ECO:0007669"/>
    <property type="project" value="GOC"/>
</dbReference>
<protein>
    <recommendedName>
        <fullName evidence="4">3-hydroxyacyl-[acyl-carrier-protein] dehydratase FabZ</fullName>
        <ecNumber evidence="3">4.2.1.59</ecNumber>
    </recommendedName>
    <alternativeName>
        <fullName evidence="11">(3R)-hydroxymyristoyl-[acyl-carrier-protein] dehydratase</fullName>
    </alternativeName>
    <alternativeName>
        <fullName evidence="12">Beta-hydroxyacyl-ACP dehydratase</fullName>
    </alternativeName>
</protein>
<dbReference type="EC" id="4.2.1.59" evidence="3"/>
<dbReference type="Pfam" id="PF07977">
    <property type="entry name" value="FabA"/>
    <property type="match status" value="1"/>
</dbReference>
<evidence type="ECO:0000256" key="5">
    <source>
        <dbReference type="ARBA" id="ARBA00022490"/>
    </source>
</evidence>
<dbReference type="SUPFAM" id="SSF54637">
    <property type="entry name" value="Thioesterase/thiol ester dehydrase-isomerase"/>
    <property type="match status" value="1"/>
</dbReference>
<evidence type="ECO:0000256" key="2">
    <source>
        <dbReference type="ARBA" id="ARBA00009174"/>
    </source>
</evidence>
<dbReference type="OrthoDB" id="9772788at2"/>
<dbReference type="Proteomes" id="UP000225972">
    <property type="component" value="Unassembled WGS sequence"/>
</dbReference>
<evidence type="ECO:0000256" key="4">
    <source>
        <dbReference type="ARBA" id="ARBA00017176"/>
    </source>
</evidence>
<comment type="subcellular location">
    <subcellularLocation>
        <location evidence="1">Cytoplasm</location>
    </subcellularLocation>
</comment>
<dbReference type="CDD" id="cd01288">
    <property type="entry name" value="FabZ"/>
    <property type="match status" value="1"/>
</dbReference>
<comment type="similarity">
    <text evidence="2">Belongs to the thioester dehydratase family. FabZ subfamily.</text>
</comment>
<evidence type="ECO:0000256" key="6">
    <source>
        <dbReference type="ARBA" id="ARBA00022516"/>
    </source>
</evidence>
<evidence type="ECO:0000256" key="3">
    <source>
        <dbReference type="ARBA" id="ARBA00013167"/>
    </source>
</evidence>
<dbReference type="AlphaFoldDB" id="A0A238J5T9"/>
<evidence type="ECO:0000256" key="1">
    <source>
        <dbReference type="ARBA" id="ARBA00004496"/>
    </source>
</evidence>
<name>A0A238J5T9_9RHOB</name>
<dbReference type="FunFam" id="3.10.129.10:FF:000001">
    <property type="entry name" value="3-hydroxyacyl-[acyl-carrier-protein] dehydratase FabZ"/>
    <property type="match status" value="1"/>
</dbReference>
<evidence type="ECO:0000313" key="14">
    <source>
        <dbReference type="Proteomes" id="UP000225972"/>
    </source>
</evidence>
<proteinExistence type="inferred from homology"/>
<evidence type="ECO:0000256" key="11">
    <source>
        <dbReference type="ARBA" id="ARBA00029890"/>
    </source>
</evidence>
<evidence type="ECO:0000256" key="8">
    <source>
        <dbReference type="ARBA" id="ARBA00023098"/>
    </source>
</evidence>
<dbReference type="EMBL" id="FXXP01000001">
    <property type="protein sequence ID" value="SMX26018.1"/>
    <property type="molecule type" value="Genomic_DNA"/>
</dbReference>
<evidence type="ECO:0000256" key="9">
    <source>
        <dbReference type="ARBA" id="ARBA00023239"/>
    </source>
</evidence>
<dbReference type="Gene3D" id="3.10.129.10">
    <property type="entry name" value="Hotdog Thioesterase"/>
    <property type="match status" value="1"/>
</dbReference>
<comment type="function">
    <text evidence="10">Involved in unsaturated fatty acids biosynthesis. Catalyzes the dehydration of short chain beta-hydroxyacyl-ACPs and long chain saturated and unsaturated beta-hydroxyacyl-ACPs.</text>
</comment>
<evidence type="ECO:0000256" key="10">
    <source>
        <dbReference type="ARBA" id="ARBA00025049"/>
    </source>
</evidence>
<evidence type="ECO:0000313" key="13">
    <source>
        <dbReference type="EMBL" id="SMX26018.1"/>
    </source>
</evidence>
<dbReference type="PANTHER" id="PTHR30272:SF1">
    <property type="entry name" value="3-HYDROXYACYL-[ACYL-CARRIER-PROTEIN] DEHYDRATASE"/>
    <property type="match status" value="1"/>
</dbReference>
<dbReference type="GO" id="GO:0019171">
    <property type="term" value="F:(3R)-hydroxyacyl-[acyl-carrier-protein] dehydratase activity"/>
    <property type="evidence" value="ECO:0007669"/>
    <property type="project" value="UniProtKB-EC"/>
</dbReference>
<keyword evidence="9 13" id="KW-0456">Lyase</keyword>
<dbReference type="GO" id="GO:0005737">
    <property type="term" value="C:cytoplasm"/>
    <property type="evidence" value="ECO:0007669"/>
    <property type="project" value="UniProtKB-SubCell"/>
</dbReference>
<dbReference type="InterPro" id="IPR013114">
    <property type="entry name" value="FabA_FabZ"/>
</dbReference>
<keyword evidence="6" id="KW-0444">Lipid biosynthesis</keyword>
<dbReference type="GO" id="GO:0009245">
    <property type="term" value="P:lipid A biosynthetic process"/>
    <property type="evidence" value="ECO:0007669"/>
    <property type="project" value="UniProtKB-KW"/>
</dbReference>
<keyword evidence="7" id="KW-0441">Lipid A biosynthesis</keyword>
<dbReference type="RefSeq" id="WP_099241573.1">
    <property type="nucleotide sequence ID" value="NZ_FXXP01000001.1"/>
</dbReference>
<organism evidence="13 14">
    <name type="scientific">Pelagimonas phthalicica</name>
    <dbReference type="NCBI Taxonomy" id="1037362"/>
    <lineage>
        <taxon>Bacteria</taxon>
        <taxon>Pseudomonadati</taxon>
        <taxon>Pseudomonadota</taxon>
        <taxon>Alphaproteobacteria</taxon>
        <taxon>Rhodobacterales</taxon>
        <taxon>Roseobacteraceae</taxon>
        <taxon>Pelagimonas</taxon>
    </lineage>
</organism>
<evidence type="ECO:0000256" key="7">
    <source>
        <dbReference type="ARBA" id="ARBA00022556"/>
    </source>
</evidence>
<dbReference type="PANTHER" id="PTHR30272">
    <property type="entry name" value="3-HYDROXYACYL-[ACYL-CARRIER-PROTEIN] DEHYDRATASE"/>
    <property type="match status" value="1"/>
</dbReference>